<dbReference type="InterPro" id="IPR032675">
    <property type="entry name" value="LRR_dom_sf"/>
</dbReference>
<dbReference type="InterPro" id="IPR050232">
    <property type="entry name" value="FBL13/AtMIF1-like"/>
</dbReference>
<dbReference type="OMA" id="GREHEMK"/>
<dbReference type="InterPro" id="IPR001810">
    <property type="entry name" value="F-box_dom"/>
</dbReference>
<gene>
    <name evidence="2" type="ordered locus">AALP_Aa3g116600</name>
</gene>
<organism evidence="2 3">
    <name type="scientific">Arabis alpina</name>
    <name type="common">Alpine rock-cress</name>
    <dbReference type="NCBI Taxonomy" id="50452"/>
    <lineage>
        <taxon>Eukaryota</taxon>
        <taxon>Viridiplantae</taxon>
        <taxon>Streptophyta</taxon>
        <taxon>Embryophyta</taxon>
        <taxon>Tracheophyta</taxon>
        <taxon>Spermatophyta</taxon>
        <taxon>Magnoliopsida</taxon>
        <taxon>eudicotyledons</taxon>
        <taxon>Gunneridae</taxon>
        <taxon>Pentapetalae</taxon>
        <taxon>rosids</taxon>
        <taxon>malvids</taxon>
        <taxon>Brassicales</taxon>
        <taxon>Brassicaceae</taxon>
        <taxon>Arabideae</taxon>
        <taxon>Arabis</taxon>
    </lineage>
</organism>
<dbReference type="PANTHER" id="PTHR31900:SF34">
    <property type="entry name" value="EMB|CAB62440.1-RELATED"/>
    <property type="match status" value="1"/>
</dbReference>
<dbReference type="Pfam" id="PF24758">
    <property type="entry name" value="LRR_At5g56370"/>
    <property type="match status" value="2"/>
</dbReference>
<dbReference type="Pfam" id="PF08387">
    <property type="entry name" value="FBD"/>
    <property type="match status" value="3"/>
</dbReference>
<dbReference type="InterPro" id="IPR055411">
    <property type="entry name" value="LRR_FXL15/At3g58940/PEG3-like"/>
</dbReference>
<dbReference type="OrthoDB" id="1062430at2759"/>
<dbReference type="Pfam" id="PF00646">
    <property type="entry name" value="F-box"/>
    <property type="match status" value="1"/>
</dbReference>
<accession>A0A087H8L4</accession>
<dbReference type="Gene3D" id="3.80.10.10">
    <property type="entry name" value="Ribonuclease Inhibitor"/>
    <property type="match status" value="2"/>
</dbReference>
<keyword evidence="3" id="KW-1185">Reference proteome</keyword>
<dbReference type="EMBL" id="CM002871">
    <property type="protein sequence ID" value="KFK38466.1"/>
    <property type="molecule type" value="Genomic_DNA"/>
</dbReference>
<dbReference type="SUPFAM" id="SSF52058">
    <property type="entry name" value="L domain-like"/>
    <property type="match status" value="1"/>
</dbReference>
<dbReference type="InterPro" id="IPR053781">
    <property type="entry name" value="F-box_AtFBL13-like"/>
</dbReference>
<evidence type="ECO:0000259" key="1">
    <source>
        <dbReference type="PROSITE" id="PS50181"/>
    </source>
</evidence>
<dbReference type="PANTHER" id="PTHR31900">
    <property type="entry name" value="F-BOX/RNI SUPERFAMILY PROTEIN-RELATED"/>
    <property type="match status" value="1"/>
</dbReference>
<dbReference type="SMART" id="SM00579">
    <property type="entry name" value="FBD"/>
    <property type="match status" value="3"/>
</dbReference>
<name>A0A087H8L4_ARAAL</name>
<evidence type="ECO:0000313" key="3">
    <source>
        <dbReference type="Proteomes" id="UP000029120"/>
    </source>
</evidence>
<dbReference type="AlphaFoldDB" id="A0A087H8L4"/>
<dbReference type="SMART" id="SM00256">
    <property type="entry name" value="FBOX"/>
    <property type="match status" value="1"/>
</dbReference>
<evidence type="ECO:0000313" key="2">
    <source>
        <dbReference type="EMBL" id="KFK38466.1"/>
    </source>
</evidence>
<dbReference type="Gramene" id="KFK38466">
    <property type="protein sequence ID" value="KFK38466"/>
    <property type="gene ID" value="AALP_AA3G116600"/>
</dbReference>
<proteinExistence type="predicted"/>
<reference evidence="3" key="1">
    <citation type="journal article" date="2015" name="Nat. Plants">
        <title>Genome expansion of Arabis alpina linked with retrotransposition and reduced symmetric DNA methylation.</title>
        <authorList>
            <person name="Willing E.M."/>
            <person name="Rawat V."/>
            <person name="Mandakova T."/>
            <person name="Maumus F."/>
            <person name="James G.V."/>
            <person name="Nordstroem K.J."/>
            <person name="Becker C."/>
            <person name="Warthmann N."/>
            <person name="Chica C."/>
            <person name="Szarzynska B."/>
            <person name="Zytnicki M."/>
            <person name="Albani M.C."/>
            <person name="Kiefer C."/>
            <person name="Bergonzi S."/>
            <person name="Castaings L."/>
            <person name="Mateos J.L."/>
            <person name="Berns M.C."/>
            <person name="Bujdoso N."/>
            <person name="Piofczyk T."/>
            <person name="de Lorenzo L."/>
            <person name="Barrero-Sicilia C."/>
            <person name="Mateos I."/>
            <person name="Piednoel M."/>
            <person name="Hagmann J."/>
            <person name="Chen-Min-Tao R."/>
            <person name="Iglesias-Fernandez R."/>
            <person name="Schuster S.C."/>
            <person name="Alonso-Blanco C."/>
            <person name="Roudier F."/>
            <person name="Carbonero P."/>
            <person name="Paz-Ares J."/>
            <person name="Davis S.J."/>
            <person name="Pecinka A."/>
            <person name="Quesneville H."/>
            <person name="Colot V."/>
            <person name="Lysak M.A."/>
            <person name="Weigel D."/>
            <person name="Coupland G."/>
            <person name="Schneeberger K."/>
        </authorList>
    </citation>
    <scope>NUCLEOTIDE SEQUENCE [LARGE SCALE GENOMIC DNA]</scope>
    <source>
        <strain evidence="3">cv. Pajares</strain>
    </source>
</reference>
<sequence length="992" mass="114246">MPPCLDMAKVFTYSHPSDMFLTSLSSVMYLNLIMVDETDAICTAISFSRLIECKLYPYEESDYWVRSVIRLLDISPKLEVLMIDSDFIDDESESEDLPLWHSVPECLSSRLEIFEWEDYGGTREEKKLMTYILENSNCLKTIPIVDAVKTMLLSKRWRFVWTMVPKLDYTDSYKDEKSVWYFLDKSLQQHKAPVLERLHIRLGEQCPVDADVGKWVLDAVNRYVQYLYLDFKNPTSLPKSLYTCKTLVQLTLSGNILVDVPSPVCLPSLRYLCLHHVDYKDQDSHVRLLSSCTVLKDLVVFRKMDDNVTSFCVKVPSLKKLTYNQSNDSGRLPLVIDSPGLHYLKIVDPFGDYGSVLNTPRLVVADVDVVTSFGFHPNDKFLTSFSSVMSLHLILTNVACCSAINFSRLRVFTLRLYRSEYWLEPLMLLLHNSPKLKVLKINSNISGDLSLSWNQPSSVPLCLVTHLEIFEWKEYKGRSEEKQFLAYILANSKCLKTARISTRPSCEINEKQKMKNDIVSMYKASSQLMDDTVEQKGLELGFVDLARARFLEGKYLKKMQLEGSGNSLKHEKVCEDRISTLPDDLLTHILSQIPIVDAVNTAFISKRWRFLWSMMRKLDYTDRYKDKKSVWYFLDKSLQLHKAPLLESLSIHLEKRCPVDPNVGKWVSESVNRCVQALKLDLYALSQPQFLPACLYTCKTLVSLSLSNQILVDVPSPACLPSLQSLELIFVVYRDQDSHVRLLSSCPVLKVLNVVRDTQDNLTSFTVKLPSLQRLSYKDYDSGGVGRSLVIDSPGLRYLKIHDILKDNCTIYDMPRLDVAFVNVDSHQNYKFLTCFSSVMFLYVGMPKVPFCSDINFSRLIELKLSPHYSDTHWLESLMHLLHNSPILKVLMINSVISWNFPKWWNEPSSVPECLLSHLEIFEWKIYRGRSEEKQFLAYILANSKCLKTVGISSKVDVDGLEKKQKELECMYRASPSSQLMFSPQLRGRYED</sequence>
<dbReference type="InterPro" id="IPR006566">
    <property type="entry name" value="FBD"/>
</dbReference>
<dbReference type="SUPFAM" id="SSF81383">
    <property type="entry name" value="F-box domain"/>
    <property type="match status" value="1"/>
</dbReference>
<dbReference type="CDD" id="cd22160">
    <property type="entry name" value="F-box_AtFBL13-like"/>
    <property type="match status" value="1"/>
</dbReference>
<protein>
    <recommendedName>
        <fullName evidence="1">F-box domain-containing protein</fullName>
    </recommendedName>
</protein>
<feature type="domain" description="F-box" evidence="1">
    <location>
        <begin position="575"/>
        <end position="627"/>
    </location>
</feature>
<dbReference type="InterPro" id="IPR036047">
    <property type="entry name" value="F-box-like_dom_sf"/>
</dbReference>
<dbReference type="Proteomes" id="UP000029120">
    <property type="component" value="Chromosome 3"/>
</dbReference>
<dbReference type="Gene3D" id="1.20.1280.50">
    <property type="match status" value="1"/>
</dbReference>
<dbReference type="PROSITE" id="PS50181">
    <property type="entry name" value="FBOX"/>
    <property type="match status" value="1"/>
</dbReference>